<reference evidence="1 2" key="1">
    <citation type="journal article" date="2021" name="Elife">
        <title>Chloroplast acquisition without the gene transfer in kleptoplastic sea slugs, Plakobranchus ocellatus.</title>
        <authorList>
            <person name="Maeda T."/>
            <person name="Takahashi S."/>
            <person name="Yoshida T."/>
            <person name="Shimamura S."/>
            <person name="Takaki Y."/>
            <person name="Nagai Y."/>
            <person name="Toyoda A."/>
            <person name="Suzuki Y."/>
            <person name="Arimoto A."/>
            <person name="Ishii H."/>
            <person name="Satoh N."/>
            <person name="Nishiyama T."/>
            <person name="Hasebe M."/>
            <person name="Maruyama T."/>
            <person name="Minagawa J."/>
            <person name="Obokata J."/>
            <person name="Shigenobu S."/>
        </authorList>
    </citation>
    <scope>NUCLEOTIDE SEQUENCE [LARGE SCALE GENOMIC DNA]</scope>
</reference>
<evidence type="ECO:0000313" key="2">
    <source>
        <dbReference type="Proteomes" id="UP000735302"/>
    </source>
</evidence>
<gene>
    <name evidence="1" type="ORF">PoB_004635400</name>
</gene>
<evidence type="ECO:0000313" key="1">
    <source>
        <dbReference type="EMBL" id="GFO19849.1"/>
    </source>
</evidence>
<dbReference type="PRINTS" id="PR00449">
    <property type="entry name" value="RASTRNSFRMNG"/>
</dbReference>
<comment type="caution">
    <text evidence="1">The sequence shown here is derived from an EMBL/GenBank/DDBJ whole genome shotgun (WGS) entry which is preliminary data.</text>
</comment>
<keyword evidence="2" id="KW-1185">Reference proteome</keyword>
<organism evidence="1 2">
    <name type="scientific">Plakobranchus ocellatus</name>
    <dbReference type="NCBI Taxonomy" id="259542"/>
    <lineage>
        <taxon>Eukaryota</taxon>
        <taxon>Metazoa</taxon>
        <taxon>Spiralia</taxon>
        <taxon>Lophotrochozoa</taxon>
        <taxon>Mollusca</taxon>
        <taxon>Gastropoda</taxon>
        <taxon>Heterobranchia</taxon>
        <taxon>Euthyneura</taxon>
        <taxon>Panpulmonata</taxon>
        <taxon>Sacoglossa</taxon>
        <taxon>Placobranchoidea</taxon>
        <taxon>Plakobranchidae</taxon>
        <taxon>Plakobranchus</taxon>
    </lineage>
</organism>
<dbReference type="SUPFAM" id="SSF52540">
    <property type="entry name" value="P-loop containing nucleoside triphosphate hydrolases"/>
    <property type="match status" value="1"/>
</dbReference>
<dbReference type="EMBL" id="BLXT01005114">
    <property type="protein sequence ID" value="GFO19849.1"/>
    <property type="molecule type" value="Genomic_DNA"/>
</dbReference>
<sequence length="133" mass="14906">MPVNHLYHSMQNQILGQRTAMAHKPGPLDINKYFLPGDDHTRESSFSSAKRHRHFSYGSATCASSYDYVLKIILLGDQGVGKTSYMRALRIHPDLVKIKCKCRMSHLCDHLEIEVLTSSGKMALVKLCDTGGE</sequence>
<dbReference type="AlphaFoldDB" id="A0AAV4BIA8"/>
<dbReference type="Proteomes" id="UP000735302">
    <property type="component" value="Unassembled WGS sequence"/>
</dbReference>
<name>A0AAV4BIA8_9GAST</name>
<dbReference type="Gene3D" id="3.40.50.300">
    <property type="entry name" value="P-loop containing nucleotide triphosphate hydrolases"/>
    <property type="match status" value="1"/>
</dbReference>
<accession>A0AAV4BIA8</accession>
<dbReference type="InterPro" id="IPR027417">
    <property type="entry name" value="P-loop_NTPase"/>
</dbReference>
<protein>
    <submittedName>
        <fullName evidence="1">Uncharacterized protein</fullName>
    </submittedName>
</protein>
<proteinExistence type="predicted"/>